<dbReference type="GO" id="GO:0016114">
    <property type="term" value="P:terpenoid biosynthetic process"/>
    <property type="evidence" value="ECO:0007669"/>
    <property type="project" value="UniProtKB-UniRule"/>
</dbReference>
<dbReference type="SUPFAM" id="SSF54211">
    <property type="entry name" value="Ribosomal protein S5 domain 2-like"/>
    <property type="match status" value="1"/>
</dbReference>
<accession>A0A845LIZ2</accession>
<evidence type="ECO:0000256" key="9">
    <source>
        <dbReference type="HAMAP-Rule" id="MF_00061"/>
    </source>
</evidence>
<keyword evidence="5 9" id="KW-0547">Nucleotide-binding</keyword>
<evidence type="ECO:0000259" key="11">
    <source>
        <dbReference type="Pfam" id="PF08544"/>
    </source>
</evidence>
<dbReference type="PIRSF" id="PIRSF010376">
    <property type="entry name" value="IspE"/>
    <property type="match status" value="1"/>
</dbReference>
<dbReference type="NCBIfam" id="TIGR00154">
    <property type="entry name" value="ispE"/>
    <property type="match status" value="1"/>
</dbReference>
<dbReference type="InterPro" id="IPR004424">
    <property type="entry name" value="IspE"/>
</dbReference>
<evidence type="ECO:0000256" key="4">
    <source>
        <dbReference type="ARBA" id="ARBA00022679"/>
    </source>
</evidence>
<dbReference type="Pfam" id="PF08544">
    <property type="entry name" value="GHMP_kinases_C"/>
    <property type="match status" value="1"/>
</dbReference>
<dbReference type="EC" id="2.7.1.148" evidence="2 9"/>
<dbReference type="SUPFAM" id="SSF55060">
    <property type="entry name" value="GHMP Kinase, C-terminal domain"/>
    <property type="match status" value="1"/>
</dbReference>
<evidence type="ECO:0000313" key="12">
    <source>
        <dbReference type="EMBL" id="MZP42836.1"/>
    </source>
</evidence>
<evidence type="ECO:0000256" key="8">
    <source>
        <dbReference type="ARBA" id="ARBA00032554"/>
    </source>
</evidence>
<reference evidence="12 13" key="1">
    <citation type="submission" date="2020-01" db="EMBL/GenBank/DDBJ databases">
        <title>Whole genome sequence of Heliobacterium gestii DSM 11169.</title>
        <authorList>
            <person name="Kyndt J.A."/>
            <person name="Meyer T.E."/>
        </authorList>
    </citation>
    <scope>NUCLEOTIDE SEQUENCE [LARGE SCALE GENOMIC DNA]</scope>
    <source>
        <strain evidence="12 13">DSM 11169</strain>
    </source>
</reference>
<evidence type="ECO:0000256" key="7">
    <source>
        <dbReference type="ARBA" id="ARBA00022840"/>
    </source>
</evidence>
<evidence type="ECO:0000256" key="5">
    <source>
        <dbReference type="ARBA" id="ARBA00022741"/>
    </source>
</evidence>
<dbReference type="InterPro" id="IPR013750">
    <property type="entry name" value="GHMP_kinase_C_dom"/>
</dbReference>
<dbReference type="InterPro" id="IPR014721">
    <property type="entry name" value="Ribsml_uS5_D2-typ_fold_subgr"/>
</dbReference>
<name>A0A845LIZ2_HELGE</name>
<feature type="active site" evidence="9">
    <location>
        <position position="136"/>
    </location>
</feature>
<proteinExistence type="inferred from homology"/>
<keyword evidence="7 9" id="KW-0067">ATP-binding</keyword>
<dbReference type="GO" id="GO:0005524">
    <property type="term" value="F:ATP binding"/>
    <property type="evidence" value="ECO:0007669"/>
    <property type="project" value="UniProtKB-UniRule"/>
</dbReference>
<gene>
    <name evidence="9" type="primary">ispE</name>
    <name evidence="12" type="ORF">GTO89_07260</name>
</gene>
<comment type="pathway">
    <text evidence="9">Isoprenoid biosynthesis; isopentenyl diphosphate biosynthesis via DXP pathway; isopentenyl diphosphate from 1-deoxy-D-xylulose 5-phosphate: step 3/6.</text>
</comment>
<dbReference type="EMBL" id="WXEX01000005">
    <property type="protein sequence ID" value="MZP42836.1"/>
    <property type="molecule type" value="Genomic_DNA"/>
</dbReference>
<dbReference type="GO" id="GO:0050515">
    <property type="term" value="F:4-(cytidine 5'-diphospho)-2-C-methyl-D-erythritol kinase activity"/>
    <property type="evidence" value="ECO:0007669"/>
    <property type="project" value="UniProtKB-UniRule"/>
</dbReference>
<dbReference type="Pfam" id="PF00288">
    <property type="entry name" value="GHMP_kinases_N"/>
    <property type="match status" value="1"/>
</dbReference>
<organism evidence="12 13">
    <name type="scientific">Heliomicrobium gestii</name>
    <name type="common">Heliobacterium gestii</name>
    <dbReference type="NCBI Taxonomy" id="2699"/>
    <lineage>
        <taxon>Bacteria</taxon>
        <taxon>Bacillati</taxon>
        <taxon>Bacillota</taxon>
        <taxon>Clostridia</taxon>
        <taxon>Eubacteriales</taxon>
        <taxon>Heliobacteriaceae</taxon>
        <taxon>Heliomicrobium</taxon>
    </lineage>
</organism>
<evidence type="ECO:0000256" key="3">
    <source>
        <dbReference type="ARBA" id="ARBA00017473"/>
    </source>
</evidence>
<comment type="similarity">
    <text evidence="1 9">Belongs to the GHMP kinase family. IspE subfamily.</text>
</comment>
<comment type="caution">
    <text evidence="12">The sequence shown here is derived from an EMBL/GenBank/DDBJ whole genome shotgun (WGS) entry which is preliminary data.</text>
</comment>
<protein>
    <recommendedName>
        <fullName evidence="3 9">4-diphosphocytidyl-2-C-methyl-D-erythritol kinase</fullName>
        <shortName evidence="9">CMK</shortName>
        <ecNumber evidence="2 9">2.7.1.148</ecNumber>
    </recommendedName>
    <alternativeName>
        <fullName evidence="8 9">4-(cytidine-5'-diphospho)-2-C-methyl-D-erythritol kinase</fullName>
    </alternativeName>
</protein>
<dbReference type="OrthoDB" id="9809438at2"/>
<keyword evidence="9" id="KW-0414">Isoprene biosynthesis</keyword>
<feature type="binding site" evidence="9">
    <location>
        <begin position="94"/>
        <end position="104"/>
    </location>
    <ligand>
        <name>ATP</name>
        <dbReference type="ChEBI" id="CHEBI:30616"/>
    </ligand>
</feature>
<dbReference type="HAMAP" id="MF_00061">
    <property type="entry name" value="IspE"/>
    <property type="match status" value="1"/>
</dbReference>
<comment type="catalytic activity">
    <reaction evidence="9">
        <text>4-CDP-2-C-methyl-D-erythritol + ATP = 4-CDP-2-C-methyl-D-erythritol 2-phosphate + ADP + H(+)</text>
        <dbReference type="Rhea" id="RHEA:18437"/>
        <dbReference type="ChEBI" id="CHEBI:15378"/>
        <dbReference type="ChEBI" id="CHEBI:30616"/>
        <dbReference type="ChEBI" id="CHEBI:57823"/>
        <dbReference type="ChEBI" id="CHEBI:57919"/>
        <dbReference type="ChEBI" id="CHEBI:456216"/>
        <dbReference type="EC" id="2.7.1.148"/>
    </reaction>
</comment>
<keyword evidence="4 9" id="KW-0808">Transferase</keyword>
<evidence type="ECO:0000313" key="13">
    <source>
        <dbReference type="Proteomes" id="UP000471031"/>
    </source>
</evidence>
<keyword evidence="13" id="KW-1185">Reference proteome</keyword>
<evidence type="ECO:0000256" key="2">
    <source>
        <dbReference type="ARBA" id="ARBA00012052"/>
    </source>
</evidence>
<evidence type="ECO:0000259" key="10">
    <source>
        <dbReference type="Pfam" id="PF00288"/>
    </source>
</evidence>
<dbReference type="Proteomes" id="UP000471031">
    <property type="component" value="Unassembled WGS sequence"/>
</dbReference>
<evidence type="ECO:0000256" key="1">
    <source>
        <dbReference type="ARBA" id="ARBA00009684"/>
    </source>
</evidence>
<dbReference type="GO" id="GO:0019288">
    <property type="term" value="P:isopentenyl diphosphate biosynthetic process, methylerythritol 4-phosphate pathway"/>
    <property type="evidence" value="ECO:0007669"/>
    <property type="project" value="UniProtKB-UniRule"/>
</dbReference>
<dbReference type="Gene3D" id="3.30.230.10">
    <property type="match status" value="1"/>
</dbReference>
<dbReference type="PANTHER" id="PTHR43527">
    <property type="entry name" value="4-DIPHOSPHOCYTIDYL-2-C-METHYL-D-ERYTHRITOL KINASE, CHLOROPLASTIC"/>
    <property type="match status" value="1"/>
</dbReference>
<dbReference type="AlphaFoldDB" id="A0A845LIZ2"/>
<feature type="domain" description="GHMP kinase N-terminal" evidence="10">
    <location>
        <begin position="66"/>
        <end position="144"/>
    </location>
</feature>
<sequence length="316" mass="33606">MLRLLAPAKINLALDVLGRRADGYHQVVMVMQTISLVDTVTVTVNEGDTAIRLAGGTEEAPPDRDNLVYRAAHLLSEAAGLSCGVQIHLEKVIPVAAGLAGGSSDAAATVKAMNRLFGLRWSDIDMEALLARLGSDIPFLVRGGTALATGRGEIVHRLPPAPNFWVVLVKPPFGASTPQVYKALGAPALPEPLPWPEAMTPETTPTGTASQRVMAALQAGDYGALLAALGNDLEQVTLEWHPVLKEIKGQLERLGCDRALMSGSGPTILGFTASEATARSVAAAMNEQWGPQQYRVLTARTLEREEADEWSADCCR</sequence>
<keyword evidence="6 9" id="KW-0418">Kinase</keyword>
<dbReference type="InterPro" id="IPR020568">
    <property type="entry name" value="Ribosomal_Su5_D2-typ_SF"/>
</dbReference>
<feature type="active site" evidence="9">
    <location>
        <position position="9"/>
    </location>
</feature>
<dbReference type="InterPro" id="IPR036554">
    <property type="entry name" value="GHMP_kinase_C_sf"/>
</dbReference>
<feature type="domain" description="GHMP kinase C-terminal" evidence="11">
    <location>
        <begin position="214"/>
        <end position="289"/>
    </location>
</feature>
<dbReference type="Gene3D" id="3.30.70.890">
    <property type="entry name" value="GHMP kinase, C-terminal domain"/>
    <property type="match status" value="1"/>
</dbReference>
<comment type="function">
    <text evidence="9">Catalyzes the phosphorylation of the position 2 hydroxy group of 4-diphosphocytidyl-2C-methyl-D-erythritol.</text>
</comment>
<dbReference type="InterPro" id="IPR006204">
    <property type="entry name" value="GHMP_kinase_N_dom"/>
</dbReference>
<evidence type="ECO:0000256" key="6">
    <source>
        <dbReference type="ARBA" id="ARBA00022777"/>
    </source>
</evidence>
<dbReference type="UniPathway" id="UPA00056">
    <property type="reaction ID" value="UER00094"/>
</dbReference>
<dbReference type="PANTHER" id="PTHR43527:SF2">
    <property type="entry name" value="4-DIPHOSPHOCYTIDYL-2-C-METHYL-D-ERYTHRITOL KINASE, CHLOROPLASTIC"/>
    <property type="match status" value="1"/>
</dbReference>